<comment type="caution">
    <text evidence="5">The sequence shown here is derived from an EMBL/GenBank/DDBJ whole genome shotgun (WGS) entry which is preliminary data.</text>
</comment>
<organism evidence="5 6">
    <name type="scientific">Candidatus Harrisonbacteria bacterium RIFCSPLOWO2_02_FULL_41_13b</name>
    <dbReference type="NCBI Taxonomy" id="1798409"/>
    <lineage>
        <taxon>Bacteria</taxon>
        <taxon>Candidatus Harrisoniibacteriota</taxon>
    </lineage>
</organism>
<evidence type="ECO:0000313" key="5">
    <source>
        <dbReference type="EMBL" id="OGY68172.1"/>
    </source>
</evidence>
<dbReference type="Proteomes" id="UP000177690">
    <property type="component" value="Unassembled WGS sequence"/>
</dbReference>
<dbReference type="EMBL" id="MHJL01000006">
    <property type="protein sequence ID" value="OGY68172.1"/>
    <property type="molecule type" value="Genomic_DNA"/>
</dbReference>
<dbReference type="GO" id="GO:0051304">
    <property type="term" value="P:chromosome separation"/>
    <property type="evidence" value="ECO:0007669"/>
    <property type="project" value="InterPro"/>
</dbReference>
<dbReference type="STRING" id="1798409.A3I24_00880"/>
<sequence length="193" mass="22066">MPVNKEKIVAKLEALLFIYGEALFFKKISQTLDMEEQEVKEAVMSLAESYKDGSRGLQLVVDDEKVQLTTKPEFGKLLEDMVKGELHEELTSASLETLSIIIYSAPISRAEVDYIRGVNSTFILRNLLIRGLIERELDPKRANAFIYKPSFEFLRHLGISKKEDLPEFEQFQQLIKSLRQPESNSDGQQQQAV</sequence>
<name>A0A1G1ZUB6_9BACT</name>
<keyword evidence="4" id="KW-0131">Cell cycle</keyword>
<keyword evidence="1" id="KW-0963">Cytoplasm</keyword>
<evidence type="ECO:0000313" key="6">
    <source>
        <dbReference type="Proteomes" id="UP000177690"/>
    </source>
</evidence>
<evidence type="ECO:0000256" key="1">
    <source>
        <dbReference type="ARBA" id="ARBA00022490"/>
    </source>
</evidence>
<dbReference type="Gene3D" id="1.10.10.10">
    <property type="entry name" value="Winged helix-like DNA-binding domain superfamily/Winged helix DNA-binding domain"/>
    <property type="match status" value="2"/>
</dbReference>
<dbReference type="AlphaFoldDB" id="A0A1G1ZUB6"/>
<dbReference type="InterPro" id="IPR036388">
    <property type="entry name" value="WH-like_DNA-bd_sf"/>
</dbReference>
<dbReference type="GO" id="GO:0051301">
    <property type="term" value="P:cell division"/>
    <property type="evidence" value="ECO:0007669"/>
    <property type="project" value="UniProtKB-KW"/>
</dbReference>
<evidence type="ECO:0000256" key="2">
    <source>
        <dbReference type="ARBA" id="ARBA00022618"/>
    </source>
</evidence>
<dbReference type="PANTHER" id="PTHR34298:SF2">
    <property type="entry name" value="SEGREGATION AND CONDENSATION PROTEIN B"/>
    <property type="match status" value="1"/>
</dbReference>
<evidence type="ECO:0000256" key="4">
    <source>
        <dbReference type="ARBA" id="ARBA00023306"/>
    </source>
</evidence>
<protein>
    <submittedName>
        <fullName evidence="5">SMC-Scp complex subunit ScpB</fullName>
    </submittedName>
</protein>
<dbReference type="PANTHER" id="PTHR34298">
    <property type="entry name" value="SEGREGATION AND CONDENSATION PROTEIN B"/>
    <property type="match status" value="1"/>
</dbReference>
<dbReference type="Pfam" id="PF04079">
    <property type="entry name" value="SMC_ScpB"/>
    <property type="match status" value="1"/>
</dbReference>
<evidence type="ECO:0000256" key="3">
    <source>
        <dbReference type="ARBA" id="ARBA00022829"/>
    </source>
</evidence>
<accession>A0A1G1ZUB6</accession>
<gene>
    <name evidence="5" type="ORF">A3I24_00880</name>
</gene>
<proteinExistence type="predicted"/>
<keyword evidence="3" id="KW-0159">Chromosome partition</keyword>
<keyword evidence="2" id="KW-0132">Cell division</keyword>
<dbReference type="NCBIfam" id="TIGR00281">
    <property type="entry name" value="SMC-Scp complex subunit ScpB"/>
    <property type="match status" value="1"/>
</dbReference>
<dbReference type="InterPro" id="IPR036390">
    <property type="entry name" value="WH_DNA-bd_sf"/>
</dbReference>
<reference evidence="5 6" key="1">
    <citation type="journal article" date="2016" name="Nat. Commun.">
        <title>Thousands of microbial genomes shed light on interconnected biogeochemical processes in an aquifer system.</title>
        <authorList>
            <person name="Anantharaman K."/>
            <person name="Brown C.T."/>
            <person name="Hug L.A."/>
            <person name="Sharon I."/>
            <person name="Castelle C.J."/>
            <person name="Probst A.J."/>
            <person name="Thomas B.C."/>
            <person name="Singh A."/>
            <person name="Wilkins M.J."/>
            <person name="Karaoz U."/>
            <person name="Brodie E.L."/>
            <person name="Williams K.H."/>
            <person name="Hubbard S.S."/>
            <person name="Banfield J.F."/>
        </authorList>
    </citation>
    <scope>NUCLEOTIDE SEQUENCE [LARGE SCALE GENOMIC DNA]</scope>
</reference>
<dbReference type="SUPFAM" id="SSF46785">
    <property type="entry name" value="Winged helix' DNA-binding domain"/>
    <property type="match status" value="2"/>
</dbReference>
<dbReference type="InterPro" id="IPR005234">
    <property type="entry name" value="ScpB_csome_segregation"/>
</dbReference>